<evidence type="ECO:0000313" key="3">
    <source>
        <dbReference type="WBParaSite" id="maker-uti_cns_0011908-snap-gene-0.3-mRNA-1"/>
    </source>
</evidence>
<proteinExistence type="predicted"/>
<accession>A0A1I8IEI5</accession>
<evidence type="ECO:0000313" key="1">
    <source>
        <dbReference type="Proteomes" id="UP000095280"/>
    </source>
</evidence>
<reference evidence="2 3" key="1">
    <citation type="submission" date="2016-11" db="UniProtKB">
        <authorList>
            <consortium name="WormBaseParasite"/>
        </authorList>
    </citation>
    <scope>IDENTIFICATION</scope>
</reference>
<sequence>MLIKTITMKTRLMKLAMMEIRIC</sequence>
<name>A0A1I8IEI5_9PLAT</name>
<organism evidence="1 3">
    <name type="scientific">Macrostomum lignano</name>
    <dbReference type="NCBI Taxonomy" id="282301"/>
    <lineage>
        <taxon>Eukaryota</taxon>
        <taxon>Metazoa</taxon>
        <taxon>Spiralia</taxon>
        <taxon>Lophotrochozoa</taxon>
        <taxon>Platyhelminthes</taxon>
        <taxon>Rhabditophora</taxon>
        <taxon>Macrostomorpha</taxon>
        <taxon>Macrostomida</taxon>
        <taxon>Macrostomidae</taxon>
        <taxon>Macrostomum</taxon>
    </lineage>
</organism>
<dbReference type="AlphaFoldDB" id="A0A1I8IEI5"/>
<dbReference type="Proteomes" id="UP000095280">
    <property type="component" value="Unplaced"/>
</dbReference>
<dbReference type="WBParaSite" id="maker-uti_cns_0011908-snap-gene-0.3-mRNA-1">
    <property type="protein sequence ID" value="maker-uti_cns_0011908-snap-gene-0.3-mRNA-1"/>
    <property type="gene ID" value="maker-uti_cns_0011908-snap-gene-0.3"/>
</dbReference>
<protein>
    <submittedName>
        <fullName evidence="2 3">Uncharacterized protein</fullName>
    </submittedName>
</protein>
<dbReference type="WBParaSite" id="maker-uti_cns_0006869-snap-gene-0.4-mRNA-1">
    <property type="protein sequence ID" value="maker-uti_cns_0006869-snap-gene-0.4-mRNA-1"/>
    <property type="gene ID" value="maker-uti_cns_0006869-snap-gene-0.4"/>
</dbReference>
<keyword evidence="1" id="KW-1185">Reference proteome</keyword>
<evidence type="ECO:0000313" key="2">
    <source>
        <dbReference type="WBParaSite" id="maker-uti_cns_0006869-snap-gene-0.4-mRNA-1"/>
    </source>
</evidence>